<feature type="compositionally biased region" description="Polar residues" evidence="7">
    <location>
        <begin position="445"/>
        <end position="460"/>
    </location>
</feature>
<proteinExistence type="predicted"/>
<feature type="region of interest" description="Disordered" evidence="7">
    <location>
        <begin position="593"/>
        <end position="616"/>
    </location>
</feature>
<dbReference type="InterPro" id="IPR036410">
    <property type="entry name" value="HSP_DnaJ_Cys-rich_dom_sf"/>
</dbReference>
<dbReference type="SUPFAM" id="SSF46565">
    <property type="entry name" value="Chaperone J-domain"/>
    <property type="match status" value="1"/>
</dbReference>
<dbReference type="GO" id="GO:0008270">
    <property type="term" value="F:zinc ion binding"/>
    <property type="evidence" value="ECO:0007669"/>
    <property type="project" value="UniProtKB-KW"/>
</dbReference>
<keyword evidence="4 6" id="KW-0862">Zinc</keyword>
<keyword evidence="5" id="KW-0143">Chaperone</keyword>
<dbReference type="PROSITE" id="PS50076">
    <property type="entry name" value="DNAJ_2"/>
    <property type="match status" value="1"/>
</dbReference>
<dbReference type="PROSITE" id="PS51188">
    <property type="entry name" value="ZF_CR"/>
    <property type="match status" value="1"/>
</dbReference>
<dbReference type="GO" id="GO:0006457">
    <property type="term" value="P:protein folding"/>
    <property type="evidence" value="ECO:0007669"/>
    <property type="project" value="InterPro"/>
</dbReference>
<evidence type="ECO:0000256" key="4">
    <source>
        <dbReference type="ARBA" id="ARBA00022833"/>
    </source>
</evidence>
<dbReference type="Proteomes" id="UP000029867">
    <property type="component" value="Unassembled WGS sequence"/>
</dbReference>
<evidence type="ECO:0000256" key="1">
    <source>
        <dbReference type="ARBA" id="ARBA00022723"/>
    </source>
</evidence>
<reference evidence="14" key="3">
    <citation type="journal article" date="2017" name="Genome Announc.">
        <title>Genome sequences of Cyberlindnera fabianii 65, Pichia kudriavzevii 129, and Saccharomyces cerevisiae 131 isolated from fermented masau fruits in Zimbabwe.</title>
        <authorList>
            <person name="van Rijswijck I.M.H."/>
            <person name="Derks M.F.L."/>
            <person name="Abee T."/>
            <person name="de Ridder D."/>
            <person name="Smid E.J."/>
        </authorList>
    </citation>
    <scope>NUCLEOTIDE SEQUENCE [LARGE SCALE GENOMIC DNA]</scope>
    <source>
        <strain evidence="14">129</strain>
    </source>
</reference>
<dbReference type="GO" id="GO:0030544">
    <property type="term" value="F:Hsp70 protein binding"/>
    <property type="evidence" value="ECO:0007669"/>
    <property type="project" value="InterPro"/>
</dbReference>
<dbReference type="Gene3D" id="2.60.260.20">
    <property type="entry name" value="Urease metallochaperone UreE, N-terminal domain"/>
    <property type="match status" value="2"/>
</dbReference>
<dbReference type="EMBL" id="JQFK01000043">
    <property type="protein sequence ID" value="KGK37149.1"/>
    <property type="molecule type" value="Genomic_DNA"/>
</dbReference>
<reference evidence="12" key="4">
    <citation type="submission" date="2017-01" db="EMBL/GenBank/DDBJ databases">
        <authorList>
            <person name="Mah S.A."/>
            <person name="Swanson W.J."/>
            <person name="Moy G.W."/>
            <person name="Vacquier V.D."/>
        </authorList>
    </citation>
    <scope>NUCLEOTIDE SEQUENCE [LARGE SCALE GENOMIC DNA]</scope>
    <source>
        <strain evidence="12">129</strain>
    </source>
</reference>
<dbReference type="Pfam" id="PF01556">
    <property type="entry name" value="DnaJ_C"/>
    <property type="match status" value="1"/>
</dbReference>
<dbReference type="Gene3D" id="2.10.230.10">
    <property type="entry name" value="Heat shock protein DnaJ, cysteine-rich domain"/>
    <property type="match status" value="1"/>
</dbReference>
<dbReference type="CDD" id="cd10719">
    <property type="entry name" value="DnaJ_zf"/>
    <property type="match status" value="1"/>
</dbReference>
<dbReference type="FunFam" id="2.10.230.10:FF:000001">
    <property type="entry name" value="DnaJ subfamily A member 2"/>
    <property type="match status" value="1"/>
</dbReference>
<reference evidence="11" key="2">
    <citation type="submission" date="2014-08" db="EMBL/GenBank/DDBJ databases">
        <title>Exploiting Issatchenkia orientalis SD108 for Succinic Acid Production.</title>
        <authorList>
            <person name="Xiao H."/>
            <person name="Shao Z."/>
            <person name="Jiang Y."/>
            <person name="Dole S."/>
            <person name="Zhao H."/>
        </authorList>
    </citation>
    <scope>NUCLEOTIDE SEQUENCE [LARGE SCALE GENOMIC DNA]</scope>
    <source>
        <strain evidence="11">SD108</strain>
    </source>
</reference>
<evidence type="ECO:0000259" key="9">
    <source>
        <dbReference type="PROSITE" id="PS51188"/>
    </source>
</evidence>
<dbReference type="EMBL" id="CP028773">
    <property type="protein sequence ID" value="AWU74386.1"/>
    <property type="molecule type" value="Genomic_DNA"/>
</dbReference>
<reference evidence="10 15" key="5">
    <citation type="submission" date="2018-06" db="EMBL/GenBank/DDBJ databases">
        <title>Population genomics shows no distinction between pathogenic Candida krusei and environmental Pichia kudriavzevii: One species, four names.</title>
        <authorList>
            <person name="Douglass A.P."/>
            <person name="Offei B."/>
            <person name="Braun-Galleani S."/>
            <person name="Coughlan A.Y."/>
            <person name="Martos A."/>
            <person name="Ortiz-Merino R.A."/>
            <person name="Byrne K.P."/>
            <person name="Wolfe K.H."/>
        </authorList>
    </citation>
    <scope>NUCLEOTIDE SEQUENCE [LARGE SCALE GENOMIC DNA]</scope>
    <source>
        <strain evidence="10 15">CBS573</strain>
    </source>
</reference>
<evidence type="ECO:0000313" key="12">
    <source>
        <dbReference type="EMBL" id="ONH74339.1"/>
    </source>
</evidence>
<evidence type="ECO:0000256" key="5">
    <source>
        <dbReference type="ARBA" id="ARBA00023186"/>
    </source>
</evidence>
<feature type="compositionally biased region" description="Basic and acidic residues" evidence="7">
    <location>
        <begin position="422"/>
        <end position="444"/>
    </location>
</feature>
<keyword evidence="15" id="KW-1185">Reference proteome</keyword>
<dbReference type="PRINTS" id="PR00625">
    <property type="entry name" value="JDOMAIN"/>
</dbReference>
<dbReference type="InterPro" id="IPR001305">
    <property type="entry name" value="HSP_DnaJ_Cys-rich_dom"/>
</dbReference>
<feature type="region of interest" description="Disordered" evidence="7">
    <location>
        <begin position="396"/>
        <end position="468"/>
    </location>
</feature>
<dbReference type="EMBL" id="MQVM01000010">
    <property type="protein sequence ID" value="ONH74339.1"/>
    <property type="molecule type" value="Genomic_DNA"/>
</dbReference>
<dbReference type="STRING" id="4909.A0A099NYN0"/>
<dbReference type="InterPro" id="IPR008971">
    <property type="entry name" value="HSP40/DnaJ_pept-bd"/>
</dbReference>
<feature type="domain" description="CR-type" evidence="9">
    <location>
        <begin position="206"/>
        <end position="287"/>
    </location>
</feature>
<evidence type="ECO:0000256" key="2">
    <source>
        <dbReference type="ARBA" id="ARBA00022737"/>
    </source>
</evidence>
<dbReference type="HOGENOM" id="CLU_399039_0_0_1"/>
<dbReference type="SUPFAM" id="SSF49493">
    <property type="entry name" value="HSP40/DnaJ peptide-binding domain"/>
    <property type="match status" value="2"/>
</dbReference>
<dbReference type="SMART" id="SM00271">
    <property type="entry name" value="DnaJ"/>
    <property type="match status" value="1"/>
</dbReference>
<evidence type="ECO:0000313" key="14">
    <source>
        <dbReference type="Proteomes" id="UP000189274"/>
    </source>
</evidence>
<dbReference type="Pfam" id="PF00684">
    <property type="entry name" value="DnaJ_CXXCXGXG"/>
    <property type="match status" value="1"/>
</dbReference>
<evidence type="ECO:0000313" key="15">
    <source>
        <dbReference type="Proteomes" id="UP000249293"/>
    </source>
</evidence>
<dbReference type="InterPro" id="IPR044713">
    <property type="entry name" value="DNJA1/2-like"/>
</dbReference>
<evidence type="ECO:0000259" key="8">
    <source>
        <dbReference type="PROSITE" id="PS50076"/>
    </source>
</evidence>
<dbReference type="InterPro" id="IPR036869">
    <property type="entry name" value="J_dom_sf"/>
</dbReference>
<dbReference type="InterPro" id="IPR018253">
    <property type="entry name" value="DnaJ_domain_CS"/>
</dbReference>
<evidence type="ECO:0000313" key="13">
    <source>
        <dbReference type="Proteomes" id="UP000029867"/>
    </source>
</evidence>
<reference evidence="13" key="1">
    <citation type="journal article" date="2014" name="Microb. Cell Fact.">
        <title>Exploiting Issatchenkia orientalis SD108 for succinic acid production.</title>
        <authorList>
            <person name="Xiao H."/>
            <person name="Shao Z."/>
            <person name="Jiang Y."/>
            <person name="Dole S."/>
            <person name="Zhao H."/>
        </authorList>
    </citation>
    <scope>NUCLEOTIDE SEQUENCE [LARGE SCALE GENOMIC DNA]</scope>
    <source>
        <strain evidence="13">SD108</strain>
    </source>
</reference>
<feature type="zinc finger region" description="CR-type" evidence="6">
    <location>
        <begin position="206"/>
        <end position="287"/>
    </location>
</feature>
<evidence type="ECO:0000313" key="11">
    <source>
        <dbReference type="EMBL" id="KGK37149.1"/>
    </source>
</evidence>
<dbReference type="InterPro" id="IPR002939">
    <property type="entry name" value="DnaJ_C"/>
</dbReference>
<dbReference type="OrthoDB" id="550424at2759"/>
<dbReference type="InterPro" id="IPR001623">
    <property type="entry name" value="DnaJ_domain"/>
</dbReference>
<dbReference type="Gene3D" id="1.10.287.110">
    <property type="entry name" value="DnaJ domain"/>
    <property type="match status" value="1"/>
</dbReference>
<dbReference type="PANTHER" id="PTHR43888">
    <property type="entry name" value="DNAJ-LIKE-2, ISOFORM A-RELATED"/>
    <property type="match status" value="1"/>
</dbReference>
<keyword evidence="3 6" id="KW-0863">Zinc-finger</keyword>
<dbReference type="eggNOG" id="KOG0712">
    <property type="taxonomic scope" value="Eukaryota"/>
</dbReference>
<dbReference type="PROSITE" id="PS00636">
    <property type="entry name" value="DNAJ_1"/>
    <property type="match status" value="1"/>
</dbReference>
<gene>
    <name evidence="12" type="ORF">BOH78_2570</name>
    <name evidence="10" type="ORF">C5L36_0A09750</name>
    <name evidence="11" type="ORF">JL09_g3688</name>
</gene>
<evidence type="ECO:0000313" key="10">
    <source>
        <dbReference type="EMBL" id="AWU74386.1"/>
    </source>
</evidence>
<dbReference type="CDD" id="cd06257">
    <property type="entry name" value="DnaJ"/>
    <property type="match status" value="1"/>
</dbReference>
<feature type="compositionally biased region" description="Polar residues" evidence="7">
    <location>
        <begin position="527"/>
        <end position="537"/>
    </location>
</feature>
<keyword evidence="1 6" id="KW-0479">Metal-binding</keyword>
<name>A0A099NYN0_PICKU</name>
<evidence type="ECO:0000256" key="6">
    <source>
        <dbReference type="PROSITE-ProRule" id="PRU00546"/>
    </source>
</evidence>
<accession>A0A099NYN0</accession>
<organism evidence="11 13">
    <name type="scientific">Pichia kudriavzevii</name>
    <name type="common">Yeast</name>
    <name type="synonym">Issatchenkia orientalis</name>
    <dbReference type="NCBI Taxonomy" id="4909"/>
    <lineage>
        <taxon>Eukaryota</taxon>
        <taxon>Fungi</taxon>
        <taxon>Dikarya</taxon>
        <taxon>Ascomycota</taxon>
        <taxon>Saccharomycotina</taxon>
        <taxon>Pichiomycetes</taxon>
        <taxon>Pichiales</taxon>
        <taxon>Pichiaceae</taxon>
        <taxon>Pichia</taxon>
    </lineage>
</organism>
<protein>
    <submittedName>
        <fullName evidence="12">DnaJ subfamily A member 2</fullName>
    </submittedName>
</protein>
<dbReference type="Proteomes" id="UP000189274">
    <property type="component" value="Unassembled WGS sequence"/>
</dbReference>
<dbReference type="Pfam" id="PF00226">
    <property type="entry name" value="DnaJ"/>
    <property type="match status" value="1"/>
</dbReference>
<keyword evidence="2" id="KW-0677">Repeat</keyword>
<feature type="domain" description="J" evidence="8">
    <location>
        <begin position="6"/>
        <end position="76"/>
    </location>
</feature>
<dbReference type="eggNOG" id="KOG0714">
    <property type="taxonomic scope" value="Eukaryota"/>
</dbReference>
<evidence type="ECO:0000256" key="3">
    <source>
        <dbReference type="ARBA" id="ARBA00022771"/>
    </source>
</evidence>
<evidence type="ECO:0000256" key="7">
    <source>
        <dbReference type="SAM" id="MobiDB-lite"/>
    </source>
</evidence>
<dbReference type="AlphaFoldDB" id="A0A099NYN0"/>
<dbReference type="Proteomes" id="UP000249293">
    <property type="component" value="Chromosome 1"/>
</dbReference>
<feature type="region of interest" description="Disordered" evidence="7">
    <location>
        <begin position="514"/>
        <end position="559"/>
    </location>
</feature>
<sequence>MVKETRLYELLQISTDADYQDIRKAYKALALKYHPDKQTVKSTEETERLTNIFKDITEAYNILSDKNKRYLYDNYGEEVAKNPQDATTAFSANNHHYDHDLNNRYGNANHYYNRRSQQSRQHTEFNDSMNFPFSQHSTDMFEQIFSGFPDTTFMNTFNTPFNATRSDDYPNHSYGRPVYRDGSNPQKKGRDIMDNIPCNLIDYYNGKDIKLRLSKRVKCPKCKGRGGLKVYTCNDCCGSGIIINETRTGLMYQRVQATCNRCHGSGEFIPAKYVCDECGGNKLVDTKVIFEFRSPRGVSAGYKIIIPNAADEGIDLIPGDVILTLQDSKIDDNTKFKRFGDYLLTTISIPLSVALCGGYITFTHINNEEVKIEIPRGSIKSGNQLKVLKGFGMPIAQETPSSRRSKDGQNNKRDKKKHRNRNGKDKNYKGKEDVNYGKSNRNDDVNNGTNIINMNDSTLNKSSSNSEEDKEKIKFGDLIIKFEIEFPDVNLFTNEQVQLLNNVLTGQMVPTSFGTVSDSSSDDISSMEESNPTSLNMTPRFESSASSMSSKFKYGTSTSGSDRSLNVSKAVPMTVPKEHGYANGVDINDFTKSGAGVELSKPKEGSESTDLNDSGSDNMGDKIVYLEDITNVEKVGLSLLDFPETSNKGSTMSNSNGYHPTSAEDTVHTANVMDSSIPGIPNTKRFKSRM</sequence>
<dbReference type="GO" id="GO:0051082">
    <property type="term" value="F:unfolded protein binding"/>
    <property type="evidence" value="ECO:0007669"/>
    <property type="project" value="InterPro"/>
</dbReference>
<dbReference type="SUPFAM" id="SSF57938">
    <property type="entry name" value="DnaJ/Hsp40 cysteine-rich domain"/>
    <property type="match status" value="1"/>
</dbReference>
<dbReference type="VEuPathDB" id="FungiDB:C5L36_0A09750"/>